<dbReference type="AlphaFoldDB" id="A0A8H5V248"/>
<dbReference type="Proteomes" id="UP000547976">
    <property type="component" value="Unassembled WGS sequence"/>
</dbReference>
<sequence>MPGIKFGKIDKYVIAAPGWEIEIPRRVMDWALFTYLAEYGKYSMRKMKKGGGRDREVSVSGARQHGAGHGQDRSPTRDLDQNPTRAL</sequence>
<protein>
    <submittedName>
        <fullName evidence="2">Uncharacterized protein</fullName>
    </submittedName>
</protein>
<evidence type="ECO:0000313" key="3">
    <source>
        <dbReference type="Proteomes" id="UP000547976"/>
    </source>
</evidence>
<comment type="caution">
    <text evidence="2">The sequence shown here is derived from an EMBL/GenBank/DDBJ whole genome shotgun (WGS) entry which is preliminary data.</text>
</comment>
<evidence type="ECO:0000256" key="1">
    <source>
        <dbReference type="SAM" id="MobiDB-lite"/>
    </source>
</evidence>
<feature type="region of interest" description="Disordered" evidence="1">
    <location>
        <begin position="47"/>
        <end position="87"/>
    </location>
</feature>
<evidence type="ECO:0000313" key="2">
    <source>
        <dbReference type="EMBL" id="KAF5608102.1"/>
    </source>
</evidence>
<dbReference type="EMBL" id="JAAOAV010000044">
    <property type="protein sequence ID" value="KAF5608102.1"/>
    <property type="molecule type" value="Genomic_DNA"/>
</dbReference>
<proteinExistence type="predicted"/>
<accession>A0A8H5V248</accession>
<keyword evidence="3" id="KW-1185">Reference proteome</keyword>
<gene>
    <name evidence="2" type="ORF">FSUBG_4926</name>
</gene>
<organism evidence="2 3">
    <name type="scientific">Gibberella subglutinans</name>
    <name type="common">Fusarium subglutinans</name>
    <dbReference type="NCBI Taxonomy" id="42677"/>
    <lineage>
        <taxon>Eukaryota</taxon>
        <taxon>Fungi</taxon>
        <taxon>Dikarya</taxon>
        <taxon>Ascomycota</taxon>
        <taxon>Pezizomycotina</taxon>
        <taxon>Sordariomycetes</taxon>
        <taxon>Hypocreomycetidae</taxon>
        <taxon>Hypocreales</taxon>
        <taxon>Nectriaceae</taxon>
        <taxon>Fusarium</taxon>
        <taxon>Fusarium fujikuroi species complex</taxon>
    </lineage>
</organism>
<dbReference type="RefSeq" id="XP_036539612.1">
    <property type="nucleotide sequence ID" value="XM_036682967.1"/>
</dbReference>
<dbReference type="GeneID" id="59317685"/>
<name>A0A8H5V248_GIBSU</name>
<feature type="compositionally biased region" description="Basic and acidic residues" evidence="1">
    <location>
        <begin position="70"/>
        <end position="80"/>
    </location>
</feature>
<reference evidence="2 3" key="1">
    <citation type="submission" date="2020-05" db="EMBL/GenBank/DDBJ databases">
        <title>Identification and distribution of gene clusters putatively required for synthesis of sphingolipid metabolism inhibitors in phylogenetically diverse species of the filamentous fungus Fusarium.</title>
        <authorList>
            <person name="Kim H.-S."/>
            <person name="Busman M."/>
            <person name="Brown D.W."/>
            <person name="Divon H."/>
            <person name="Uhlig S."/>
            <person name="Proctor R.H."/>
        </authorList>
    </citation>
    <scope>NUCLEOTIDE SEQUENCE [LARGE SCALE GENOMIC DNA]</scope>
    <source>
        <strain evidence="2 3">NRRL 66333</strain>
    </source>
</reference>